<reference evidence="1" key="1">
    <citation type="journal article" date="2019" name="Sci. Rep.">
        <title>Draft genome of Tanacetum cinerariifolium, the natural source of mosquito coil.</title>
        <authorList>
            <person name="Yamashiro T."/>
            <person name="Shiraishi A."/>
            <person name="Satake H."/>
            <person name="Nakayama K."/>
        </authorList>
    </citation>
    <scope>NUCLEOTIDE SEQUENCE</scope>
</reference>
<feature type="non-terminal residue" evidence="1">
    <location>
        <position position="1"/>
    </location>
</feature>
<accession>A0A699KQ98</accession>
<gene>
    <name evidence="1" type="ORF">Tci_677782</name>
</gene>
<sequence length="372" mass="42125">IESFSPSPILNEDGDSYMEEIDLPFTPDDPMLPGIEDDDYDSGKDIPILEELVDNYSLSLPAILTCYDDDDDDYTFTITPNEPVNSLSMRDEHLNTLPVTKSDEFIKSSVESLVPNPSESEGDNECNMPVCEAFTAFSNILFDAEYDFYSSDEEIIPIKIDPHHYNAESNLIESLCNHDSSIISSWKIDSHFAEFTGELTLLKSILSGIDETDCDPEEETHFIKRLLYNNSSPHLPKEFVSKNSDAEIEYFSPSHIPAEDSDSLMEEIDLSFTPDYPMPPGIEDDDYDSERDILILEELLSNDSLLLPKNESFHFDIPSFSRTHAKHQMEKSPYLLSHQGPEAIQPSIECPMTIHGKNTPILDVSLFHFYPP</sequence>
<comment type="caution">
    <text evidence="1">The sequence shown here is derived from an EMBL/GenBank/DDBJ whole genome shotgun (WGS) entry which is preliminary data.</text>
</comment>
<organism evidence="1">
    <name type="scientific">Tanacetum cinerariifolium</name>
    <name type="common">Dalmatian daisy</name>
    <name type="synonym">Chrysanthemum cinerariifolium</name>
    <dbReference type="NCBI Taxonomy" id="118510"/>
    <lineage>
        <taxon>Eukaryota</taxon>
        <taxon>Viridiplantae</taxon>
        <taxon>Streptophyta</taxon>
        <taxon>Embryophyta</taxon>
        <taxon>Tracheophyta</taxon>
        <taxon>Spermatophyta</taxon>
        <taxon>Magnoliopsida</taxon>
        <taxon>eudicotyledons</taxon>
        <taxon>Gunneridae</taxon>
        <taxon>Pentapetalae</taxon>
        <taxon>asterids</taxon>
        <taxon>campanulids</taxon>
        <taxon>Asterales</taxon>
        <taxon>Asteraceae</taxon>
        <taxon>Asteroideae</taxon>
        <taxon>Anthemideae</taxon>
        <taxon>Anthemidinae</taxon>
        <taxon>Tanacetum</taxon>
    </lineage>
</organism>
<evidence type="ECO:0000313" key="1">
    <source>
        <dbReference type="EMBL" id="GFB05811.1"/>
    </source>
</evidence>
<evidence type="ECO:0008006" key="2">
    <source>
        <dbReference type="Google" id="ProtNLM"/>
    </source>
</evidence>
<name>A0A699KQ98_TANCI</name>
<dbReference type="EMBL" id="BKCJ010542976">
    <property type="protein sequence ID" value="GFB05811.1"/>
    <property type="molecule type" value="Genomic_DNA"/>
</dbReference>
<protein>
    <recommendedName>
        <fullName evidence="2">Reverse transcriptase domain-containing protein</fullName>
    </recommendedName>
</protein>
<dbReference type="AlphaFoldDB" id="A0A699KQ98"/>
<proteinExistence type="predicted"/>